<sequence length="251" mass="26249">MPQSDKVMIVTGASRGIGAAVALLAARRGYAVCVNYRNRRDAADEVVRAIEADGGRAIAVGADVADEAQIVQLFQTVDRELGRVDALVNNAGVLETQMRVEDMDAARVARILQTNVVGALVCCREAVRRMAPRHGGRGGAIVNVSSVAARLGSPGEYVDYAASKGALDTLTIGLSKEVAGDGIRVNAVRPSTIYTDMHASGGEPGRVDRLASSIPLQRGGTVQEVAGAVMWFFSDEAGYTTGSFIEVSGGK</sequence>
<evidence type="ECO:0000313" key="3">
    <source>
        <dbReference type="EMBL" id="OZI82548.1"/>
    </source>
</evidence>
<evidence type="ECO:0000256" key="2">
    <source>
        <dbReference type="ARBA" id="ARBA00023002"/>
    </source>
</evidence>
<dbReference type="SUPFAM" id="SSF51735">
    <property type="entry name" value="NAD(P)-binding Rossmann-fold domains"/>
    <property type="match status" value="1"/>
</dbReference>
<dbReference type="AlphaFoldDB" id="A0A261W863"/>
<dbReference type="PRINTS" id="PR00081">
    <property type="entry name" value="GDHRDH"/>
</dbReference>
<organism evidence="3 4">
    <name type="scientific">Bordetella genomosp. 2</name>
    <dbReference type="NCBI Taxonomy" id="1983456"/>
    <lineage>
        <taxon>Bacteria</taxon>
        <taxon>Pseudomonadati</taxon>
        <taxon>Pseudomonadota</taxon>
        <taxon>Betaproteobacteria</taxon>
        <taxon>Burkholderiales</taxon>
        <taxon>Alcaligenaceae</taxon>
        <taxon>Bordetella</taxon>
    </lineage>
</organism>
<dbReference type="CDD" id="cd05233">
    <property type="entry name" value="SDR_c"/>
    <property type="match status" value="1"/>
</dbReference>
<dbReference type="FunFam" id="3.40.50.720:FF:000084">
    <property type="entry name" value="Short-chain dehydrogenase reductase"/>
    <property type="match status" value="1"/>
</dbReference>
<name>A0A261W863_9BORD</name>
<dbReference type="PRINTS" id="PR00080">
    <property type="entry name" value="SDRFAMILY"/>
</dbReference>
<protein>
    <submittedName>
        <fullName evidence="3">NAD(P)-dependent oxidoreductase</fullName>
    </submittedName>
</protein>
<accession>A0A261W863</accession>
<keyword evidence="2" id="KW-0560">Oxidoreductase</keyword>
<keyword evidence="4" id="KW-1185">Reference proteome</keyword>
<dbReference type="RefSeq" id="WP_094805521.1">
    <property type="nucleotide sequence ID" value="NZ_NEVT01000002.1"/>
</dbReference>
<gene>
    <name evidence="3" type="ORF">CAL24_01335</name>
</gene>
<dbReference type="Pfam" id="PF13561">
    <property type="entry name" value="adh_short_C2"/>
    <property type="match status" value="1"/>
</dbReference>
<dbReference type="Proteomes" id="UP000215633">
    <property type="component" value="Unassembled WGS sequence"/>
</dbReference>
<evidence type="ECO:0000313" key="4">
    <source>
        <dbReference type="Proteomes" id="UP000215633"/>
    </source>
</evidence>
<proteinExistence type="inferred from homology"/>
<comment type="similarity">
    <text evidence="1">Belongs to the short-chain dehydrogenases/reductases (SDR) family.</text>
</comment>
<comment type="caution">
    <text evidence="3">The sequence shown here is derived from an EMBL/GenBank/DDBJ whole genome shotgun (WGS) entry which is preliminary data.</text>
</comment>
<dbReference type="PANTHER" id="PTHR48107">
    <property type="entry name" value="NADPH-DEPENDENT ALDEHYDE REDUCTASE-LIKE PROTEIN, CHLOROPLASTIC-RELATED"/>
    <property type="match status" value="1"/>
</dbReference>
<dbReference type="InterPro" id="IPR020904">
    <property type="entry name" value="Sc_DH/Rdtase_CS"/>
</dbReference>
<dbReference type="NCBIfam" id="NF004777">
    <property type="entry name" value="PRK06123.1"/>
    <property type="match status" value="1"/>
</dbReference>
<dbReference type="PANTHER" id="PTHR48107:SF7">
    <property type="entry name" value="RE15974P"/>
    <property type="match status" value="1"/>
</dbReference>
<evidence type="ECO:0000256" key="1">
    <source>
        <dbReference type="ARBA" id="ARBA00006484"/>
    </source>
</evidence>
<reference evidence="4" key="1">
    <citation type="submission" date="2017-05" db="EMBL/GenBank/DDBJ databases">
        <title>Complete and WGS of Bordetella genogroups.</title>
        <authorList>
            <person name="Spilker T."/>
            <person name="Lipuma J."/>
        </authorList>
    </citation>
    <scope>NUCLEOTIDE SEQUENCE [LARGE SCALE GENOMIC DNA]</scope>
    <source>
        <strain evidence="4">AU8256</strain>
    </source>
</reference>
<dbReference type="EMBL" id="NEVT01000002">
    <property type="protein sequence ID" value="OZI82548.1"/>
    <property type="molecule type" value="Genomic_DNA"/>
</dbReference>
<dbReference type="InterPro" id="IPR036291">
    <property type="entry name" value="NAD(P)-bd_dom_sf"/>
</dbReference>
<dbReference type="InterPro" id="IPR002347">
    <property type="entry name" value="SDR_fam"/>
</dbReference>
<dbReference type="Gene3D" id="3.40.50.720">
    <property type="entry name" value="NAD(P)-binding Rossmann-like Domain"/>
    <property type="match status" value="1"/>
</dbReference>
<dbReference type="PROSITE" id="PS00061">
    <property type="entry name" value="ADH_SHORT"/>
    <property type="match status" value="1"/>
</dbReference>
<dbReference type="GO" id="GO:0016614">
    <property type="term" value="F:oxidoreductase activity, acting on CH-OH group of donors"/>
    <property type="evidence" value="ECO:0007669"/>
    <property type="project" value="UniProtKB-ARBA"/>
</dbReference>